<dbReference type="AlphaFoldDB" id="A0A6J4KT41"/>
<protein>
    <submittedName>
        <fullName evidence="1">Uncharacterized protein</fullName>
    </submittedName>
</protein>
<sequence>MIDGLLPICGQNVTVVPVKALIDLETYEQLMRTADMLAAITILRTLAQAPVYSSGTGA</sequence>
<dbReference type="EMBL" id="CADCTY010000383">
    <property type="protein sequence ID" value="CAA9314192.1"/>
    <property type="molecule type" value="Genomic_DNA"/>
</dbReference>
<accession>A0A6J4KT41</accession>
<organism evidence="1">
    <name type="scientific">uncultured Leptolyngbya sp</name>
    <dbReference type="NCBI Taxonomy" id="332963"/>
    <lineage>
        <taxon>Bacteria</taxon>
        <taxon>Bacillati</taxon>
        <taxon>Cyanobacteriota</taxon>
        <taxon>Cyanophyceae</taxon>
        <taxon>Leptolyngbyales</taxon>
        <taxon>Leptolyngbyaceae</taxon>
        <taxon>Leptolyngbya group</taxon>
        <taxon>Leptolyngbya</taxon>
        <taxon>environmental samples</taxon>
    </lineage>
</organism>
<reference evidence="1" key="1">
    <citation type="submission" date="2020-02" db="EMBL/GenBank/DDBJ databases">
        <authorList>
            <person name="Meier V. D."/>
        </authorList>
    </citation>
    <scope>NUCLEOTIDE SEQUENCE</scope>
    <source>
        <strain evidence="1">AVDCRST_MAG94</strain>
    </source>
</reference>
<gene>
    <name evidence="1" type="ORF">AVDCRST_MAG94-1129</name>
</gene>
<proteinExistence type="predicted"/>
<name>A0A6J4KT41_9CYAN</name>
<evidence type="ECO:0000313" key="1">
    <source>
        <dbReference type="EMBL" id="CAA9314192.1"/>
    </source>
</evidence>